<organism evidence="5 6">
    <name type="scientific">Peribacillus huizhouensis</name>
    <dbReference type="NCBI Taxonomy" id="1501239"/>
    <lineage>
        <taxon>Bacteria</taxon>
        <taxon>Bacillati</taxon>
        <taxon>Bacillota</taxon>
        <taxon>Bacilli</taxon>
        <taxon>Bacillales</taxon>
        <taxon>Bacillaceae</taxon>
        <taxon>Peribacillus</taxon>
    </lineage>
</organism>
<dbReference type="RefSeq" id="WP_182503873.1">
    <property type="nucleotide sequence ID" value="NZ_JACJHX010000022.1"/>
</dbReference>
<dbReference type="PROSITE" id="PS51387">
    <property type="entry name" value="FAD_PCMH"/>
    <property type="match status" value="1"/>
</dbReference>
<reference evidence="5 6" key="1">
    <citation type="submission" date="2020-08" db="EMBL/GenBank/DDBJ databases">
        <title>Genomic Encyclopedia of Type Strains, Phase IV (KMG-IV): sequencing the most valuable type-strain genomes for metagenomic binning, comparative biology and taxonomic classification.</title>
        <authorList>
            <person name="Goeker M."/>
        </authorList>
    </citation>
    <scope>NUCLEOTIDE SEQUENCE [LARGE SCALE GENOMIC DNA]</scope>
    <source>
        <strain evidence="5 6">DSM 105481</strain>
    </source>
</reference>
<dbReference type="Pfam" id="PF03450">
    <property type="entry name" value="CO_deh_flav_C"/>
    <property type="match status" value="1"/>
</dbReference>
<keyword evidence="3" id="KW-0560">Oxidoreductase</keyword>
<dbReference type="InterPro" id="IPR051312">
    <property type="entry name" value="Diverse_Substr_Oxidored"/>
</dbReference>
<dbReference type="InterPro" id="IPR002346">
    <property type="entry name" value="Mopterin_DH_FAD-bd"/>
</dbReference>
<proteinExistence type="predicted"/>
<dbReference type="SUPFAM" id="SSF56176">
    <property type="entry name" value="FAD-binding/transporter-associated domain-like"/>
    <property type="match status" value="1"/>
</dbReference>
<evidence type="ECO:0000256" key="2">
    <source>
        <dbReference type="ARBA" id="ARBA00022827"/>
    </source>
</evidence>
<comment type="caution">
    <text evidence="5">The sequence shown here is derived from an EMBL/GenBank/DDBJ whole genome shotgun (WGS) entry which is preliminary data.</text>
</comment>
<evidence type="ECO:0000256" key="3">
    <source>
        <dbReference type="ARBA" id="ARBA00023002"/>
    </source>
</evidence>
<keyword evidence="1" id="KW-0285">Flavoprotein</keyword>
<protein>
    <submittedName>
        <fullName evidence="5">CO/xanthine dehydrogenase FAD-binding subunit</fullName>
    </submittedName>
</protein>
<feature type="domain" description="FAD-binding PCMH-type" evidence="4">
    <location>
        <begin position="1"/>
        <end position="174"/>
    </location>
</feature>
<dbReference type="InterPro" id="IPR036318">
    <property type="entry name" value="FAD-bd_PCMH-like_sf"/>
</dbReference>
<name>A0ABR6CVD7_9BACI</name>
<gene>
    <name evidence="5" type="ORF">HNP81_004297</name>
</gene>
<evidence type="ECO:0000313" key="6">
    <source>
        <dbReference type="Proteomes" id="UP000626697"/>
    </source>
</evidence>
<sequence>MLPFDFEYYKPASLKEAIDLYQTAAKNRKKPMFISGGTELITLGRINLVHTEAVIDLKDIAECMVMQFEGDYLVIGSTLSLTKIEETNHFPLLTKTASEVADHTSRGKITLGGNICAQIFYRETVLPFLLADSQVVIVGPSGIKVSPINNLFHEQLQLGTGEFLIQVATAKRFVTAPFVSIKRRQQWDTGYPLITVAALKIGEEVRVALSGLCPFPFRSKKVETLLNNREWPIEDRVNSALSELPGPILNDVEGSAEYRLFVLRNLLHDVLEVLGAS</sequence>
<dbReference type="InterPro" id="IPR016169">
    <property type="entry name" value="FAD-bd_PCMH_sub2"/>
</dbReference>
<dbReference type="SMART" id="SM01092">
    <property type="entry name" value="CO_deh_flav_C"/>
    <property type="match status" value="1"/>
</dbReference>
<dbReference type="InterPro" id="IPR016167">
    <property type="entry name" value="FAD-bd_PCMH_sub1"/>
</dbReference>
<accession>A0ABR6CVD7</accession>
<evidence type="ECO:0000313" key="5">
    <source>
        <dbReference type="EMBL" id="MBA9028975.1"/>
    </source>
</evidence>
<evidence type="ECO:0000259" key="4">
    <source>
        <dbReference type="PROSITE" id="PS51387"/>
    </source>
</evidence>
<dbReference type="InterPro" id="IPR016166">
    <property type="entry name" value="FAD-bd_PCMH"/>
</dbReference>
<dbReference type="PANTHER" id="PTHR42659:SF2">
    <property type="entry name" value="XANTHINE DEHYDROGENASE SUBUNIT C-RELATED"/>
    <property type="match status" value="1"/>
</dbReference>
<dbReference type="SUPFAM" id="SSF55447">
    <property type="entry name" value="CO dehydrogenase flavoprotein C-terminal domain-like"/>
    <property type="match status" value="1"/>
</dbReference>
<dbReference type="Gene3D" id="3.30.43.10">
    <property type="entry name" value="Uridine Diphospho-n-acetylenolpyruvylglucosamine Reductase, domain 2"/>
    <property type="match status" value="1"/>
</dbReference>
<dbReference type="PANTHER" id="PTHR42659">
    <property type="entry name" value="XANTHINE DEHYDROGENASE SUBUNIT C-RELATED"/>
    <property type="match status" value="1"/>
</dbReference>
<dbReference type="Proteomes" id="UP000626697">
    <property type="component" value="Unassembled WGS sequence"/>
</dbReference>
<evidence type="ECO:0000256" key="1">
    <source>
        <dbReference type="ARBA" id="ARBA00022630"/>
    </source>
</evidence>
<dbReference type="EMBL" id="JACJHX010000022">
    <property type="protein sequence ID" value="MBA9028975.1"/>
    <property type="molecule type" value="Genomic_DNA"/>
</dbReference>
<keyword evidence="2" id="KW-0274">FAD</keyword>
<dbReference type="InterPro" id="IPR036683">
    <property type="entry name" value="CO_DH_flav_C_dom_sf"/>
</dbReference>
<dbReference type="InterPro" id="IPR005107">
    <property type="entry name" value="CO_DH_flav_C"/>
</dbReference>
<dbReference type="Pfam" id="PF00941">
    <property type="entry name" value="FAD_binding_5"/>
    <property type="match status" value="1"/>
</dbReference>
<dbReference type="Gene3D" id="3.30.465.10">
    <property type="match status" value="1"/>
</dbReference>
<dbReference type="Gene3D" id="3.30.390.50">
    <property type="entry name" value="CO dehydrogenase flavoprotein, C-terminal domain"/>
    <property type="match status" value="1"/>
</dbReference>
<keyword evidence="6" id="KW-1185">Reference proteome</keyword>